<organism evidence="7 8">
    <name type="scientific">Monoraphidium neglectum</name>
    <dbReference type="NCBI Taxonomy" id="145388"/>
    <lineage>
        <taxon>Eukaryota</taxon>
        <taxon>Viridiplantae</taxon>
        <taxon>Chlorophyta</taxon>
        <taxon>core chlorophytes</taxon>
        <taxon>Chlorophyceae</taxon>
        <taxon>CS clade</taxon>
        <taxon>Sphaeropleales</taxon>
        <taxon>Selenastraceae</taxon>
        <taxon>Monoraphidium</taxon>
    </lineage>
</organism>
<dbReference type="InterPro" id="IPR007248">
    <property type="entry name" value="Mpv17_PMP22"/>
</dbReference>
<comment type="subcellular location">
    <subcellularLocation>
        <location evidence="1">Membrane</location>
        <topology evidence="1">Multi-pass membrane protein</topology>
    </subcellularLocation>
</comment>
<evidence type="ECO:0000313" key="7">
    <source>
        <dbReference type="EMBL" id="KIY95774.1"/>
    </source>
</evidence>
<name>A0A0D2LWB4_9CHLO</name>
<evidence type="ECO:0000256" key="2">
    <source>
        <dbReference type="ARBA" id="ARBA00006824"/>
    </source>
</evidence>
<dbReference type="AlphaFoldDB" id="A0A0D2LWB4"/>
<dbReference type="OrthoDB" id="10267969at2759"/>
<proteinExistence type="inferred from homology"/>
<evidence type="ECO:0000256" key="3">
    <source>
        <dbReference type="ARBA" id="ARBA00022692"/>
    </source>
</evidence>
<dbReference type="GO" id="GO:0005737">
    <property type="term" value="C:cytoplasm"/>
    <property type="evidence" value="ECO:0007669"/>
    <property type="project" value="TreeGrafter"/>
</dbReference>
<dbReference type="Proteomes" id="UP000054498">
    <property type="component" value="Unassembled WGS sequence"/>
</dbReference>
<dbReference type="GeneID" id="25729522"/>
<dbReference type="GO" id="GO:0016020">
    <property type="term" value="C:membrane"/>
    <property type="evidence" value="ECO:0007669"/>
    <property type="project" value="UniProtKB-SubCell"/>
</dbReference>
<keyword evidence="8" id="KW-1185">Reference proteome</keyword>
<sequence>MLGDIIAQQVGHHPGAGFDVLRVARLGLYGLCLDGPLGSAWYDWLEGAVFPNSPTEAKAVAAKTLLDQVVYASIGTGLFFAVITALEGHPELAPSVVAAKFWPTLAANWAIWPAAHIVNFRFVPSQFRIAYNNVVAIGWLALLSAITHSHGPSLINAALSHLHMGNTH</sequence>
<gene>
    <name evidence="7" type="ORF">MNEG_12185</name>
</gene>
<reference evidence="7 8" key="1">
    <citation type="journal article" date="2013" name="BMC Genomics">
        <title>Reconstruction of the lipid metabolism for the microalga Monoraphidium neglectum from its genome sequence reveals characteristics suitable for biofuel production.</title>
        <authorList>
            <person name="Bogen C."/>
            <person name="Al-Dilaimi A."/>
            <person name="Albersmeier A."/>
            <person name="Wichmann J."/>
            <person name="Grundmann M."/>
            <person name="Rupp O."/>
            <person name="Lauersen K.J."/>
            <person name="Blifernez-Klassen O."/>
            <person name="Kalinowski J."/>
            <person name="Goesmann A."/>
            <person name="Mussgnug J.H."/>
            <person name="Kruse O."/>
        </authorList>
    </citation>
    <scope>NUCLEOTIDE SEQUENCE [LARGE SCALE GENOMIC DNA]</scope>
    <source>
        <strain evidence="7 8">SAG 48.87</strain>
    </source>
</reference>
<evidence type="ECO:0000313" key="8">
    <source>
        <dbReference type="Proteomes" id="UP000054498"/>
    </source>
</evidence>
<dbReference type="STRING" id="145388.A0A0D2LWB4"/>
<keyword evidence="3" id="KW-0812">Transmembrane</keyword>
<keyword evidence="5" id="KW-0472">Membrane</keyword>
<dbReference type="KEGG" id="mng:MNEG_12185"/>
<evidence type="ECO:0000256" key="1">
    <source>
        <dbReference type="ARBA" id="ARBA00004141"/>
    </source>
</evidence>
<accession>A0A0D2LWB4</accession>
<keyword evidence="4" id="KW-1133">Transmembrane helix</keyword>
<dbReference type="Pfam" id="PF04117">
    <property type="entry name" value="Mpv17_PMP22"/>
    <property type="match status" value="1"/>
</dbReference>
<evidence type="ECO:0000256" key="5">
    <source>
        <dbReference type="ARBA" id="ARBA00023136"/>
    </source>
</evidence>
<dbReference type="EMBL" id="KK103330">
    <property type="protein sequence ID" value="KIY95774.1"/>
    <property type="molecule type" value="Genomic_DNA"/>
</dbReference>
<evidence type="ECO:0000256" key="4">
    <source>
        <dbReference type="ARBA" id="ARBA00022989"/>
    </source>
</evidence>
<evidence type="ECO:0000256" key="6">
    <source>
        <dbReference type="RuleBase" id="RU363053"/>
    </source>
</evidence>
<protein>
    <submittedName>
        <fullName evidence="7">Protein SYM1</fullName>
    </submittedName>
</protein>
<comment type="similarity">
    <text evidence="2 6">Belongs to the peroxisomal membrane protein PXMP2/4 family.</text>
</comment>
<dbReference type="RefSeq" id="XP_013894794.1">
    <property type="nucleotide sequence ID" value="XM_014039340.1"/>
</dbReference>
<dbReference type="PANTHER" id="PTHR11266">
    <property type="entry name" value="PEROXISOMAL MEMBRANE PROTEIN 2, PXMP2 MPV17"/>
    <property type="match status" value="1"/>
</dbReference>